<dbReference type="PANTHER" id="PTHR46273:SF14">
    <property type="entry name" value="G-PROTEIN COUPLED RECEPTOR DMSR-1"/>
    <property type="match status" value="1"/>
</dbReference>
<evidence type="ECO:0000256" key="1">
    <source>
        <dbReference type="SAM" id="Phobius"/>
    </source>
</evidence>
<evidence type="ECO:0000313" key="2">
    <source>
        <dbReference type="EMBL" id="GMT23121.1"/>
    </source>
</evidence>
<organism evidence="2 3">
    <name type="scientific">Pristionchus fissidentatus</name>
    <dbReference type="NCBI Taxonomy" id="1538716"/>
    <lineage>
        <taxon>Eukaryota</taxon>
        <taxon>Metazoa</taxon>
        <taxon>Ecdysozoa</taxon>
        <taxon>Nematoda</taxon>
        <taxon>Chromadorea</taxon>
        <taxon>Rhabditida</taxon>
        <taxon>Rhabditina</taxon>
        <taxon>Diplogasteromorpha</taxon>
        <taxon>Diplogasteroidea</taxon>
        <taxon>Neodiplogasteridae</taxon>
        <taxon>Pristionchus</taxon>
    </lineage>
</organism>
<proteinExistence type="predicted"/>
<comment type="caution">
    <text evidence="2">The sequence shown here is derived from an EMBL/GenBank/DDBJ whole genome shotgun (WGS) entry which is preliminary data.</text>
</comment>
<evidence type="ECO:0008006" key="4">
    <source>
        <dbReference type="Google" id="ProtNLM"/>
    </source>
</evidence>
<dbReference type="PANTHER" id="PTHR46273">
    <property type="entry name" value="MYOSUPPRESSIN RECEPTOR 1, ISOFORM B-RELATED"/>
    <property type="match status" value="1"/>
</dbReference>
<sequence length="83" mass="9560">SFDRCKSLVFSLPHEDAIYDYLEKISESYDDFFVCFILIAAPILLIVNITVIFILTKRELRSPYNAVFVVMAIDQSFSIVNMS</sequence>
<gene>
    <name evidence="2" type="ORF">PFISCL1PPCAC_14418</name>
</gene>
<keyword evidence="3" id="KW-1185">Reference proteome</keyword>
<reference evidence="2" key="1">
    <citation type="submission" date="2023-10" db="EMBL/GenBank/DDBJ databases">
        <title>Genome assembly of Pristionchus species.</title>
        <authorList>
            <person name="Yoshida K."/>
            <person name="Sommer R.J."/>
        </authorList>
    </citation>
    <scope>NUCLEOTIDE SEQUENCE</scope>
    <source>
        <strain evidence="2">RS5133</strain>
    </source>
</reference>
<protein>
    <recommendedName>
        <fullName evidence="4">G-protein coupled receptors family 1 profile domain-containing protein</fullName>
    </recommendedName>
</protein>
<feature type="non-terminal residue" evidence="2">
    <location>
        <position position="1"/>
    </location>
</feature>
<dbReference type="EMBL" id="BTSY01000004">
    <property type="protein sequence ID" value="GMT23121.1"/>
    <property type="molecule type" value="Genomic_DNA"/>
</dbReference>
<dbReference type="GO" id="GO:0008528">
    <property type="term" value="F:G protein-coupled peptide receptor activity"/>
    <property type="evidence" value="ECO:0007669"/>
    <property type="project" value="TreeGrafter"/>
</dbReference>
<dbReference type="AlphaFoldDB" id="A0AAV5VX72"/>
<keyword evidence="1" id="KW-1133">Transmembrane helix</keyword>
<keyword evidence="1" id="KW-0472">Membrane</keyword>
<dbReference type="Proteomes" id="UP001432322">
    <property type="component" value="Unassembled WGS sequence"/>
</dbReference>
<feature type="non-terminal residue" evidence="2">
    <location>
        <position position="83"/>
    </location>
</feature>
<keyword evidence="1" id="KW-0812">Transmembrane</keyword>
<evidence type="ECO:0000313" key="3">
    <source>
        <dbReference type="Proteomes" id="UP001432322"/>
    </source>
</evidence>
<dbReference type="GO" id="GO:0005886">
    <property type="term" value="C:plasma membrane"/>
    <property type="evidence" value="ECO:0007669"/>
    <property type="project" value="TreeGrafter"/>
</dbReference>
<dbReference type="InterPro" id="IPR053219">
    <property type="entry name" value="GPCR_Dmsr-1"/>
</dbReference>
<name>A0AAV5VX72_9BILA</name>
<feature type="transmembrane region" description="Helical" evidence="1">
    <location>
        <begin position="31"/>
        <end position="55"/>
    </location>
</feature>
<accession>A0AAV5VX72</accession>